<dbReference type="Proteomes" id="UP001500191">
    <property type="component" value="Unassembled WGS sequence"/>
</dbReference>
<organism evidence="1 2">
    <name type="scientific">Deinococcus depolymerans</name>
    <dbReference type="NCBI Taxonomy" id="392408"/>
    <lineage>
        <taxon>Bacteria</taxon>
        <taxon>Thermotogati</taxon>
        <taxon>Deinococcota</taxon>
        <taxon>Deinococci</taxon>
        <taxon>Deinococcales</taxon>
        <taxon>Deinococcaceae</taxon>
        <taxon>Deinococcus</taxon>
    </lineage>
</organism>
<proteinExistence type="predicted"/>
<protein>
    <recommendedName>
        <fullName evidence="3">REase AHJR-like domain-containing protein</fullName>
    </recommendedName>
</protein>
<sequence length="233" mass="26787">MSQDYRYGSILEKRVASKLANIGMRVTMEPNPDCLPESNIKYRPDILAKSPDGINYIIEVKSSVFMQGMERYFEYSRSLPSDRMWKFVIMTEREVDQDIESFFIPYGQKLSTTIKMIHDSRAKLDLLAEGSRLDEQLASAIFLVKFSNLESSLSLLAEKFMLPIGALESKIIADYLYSEGEIDYSLYEQLIYTISNRNKISHNRFSSVELIEFETLDNAQNRVLELLVGKAEA</sequence>
<accession>A0ABN1CR09</accession>
<dbReference type="RefSeq" id="WP_343761537.1">
    <property type="nucleotide sequence ID" value="NZ_BAAADB010000034.1"/>
</dbReference>
<gene>
    <name evidence="1" type="ORF">GCM10008937_34480</name>
</gene>
<evidence type="ECO:0008006" key="3">
    <source>
        <dbReference type="Google" id="ProtNLM"/>
    </source>
</evidence>
<comment type="caution">
    <text evidence="1">The sequence shown here is derived from an EMBL/GenBank/DDBJ whole genome shotgun (WGS) entry which is preliminary data.</text>
</comment>
<evidence type="ECO:0000313" key="2">
    <source>
        <dbReference type="Proteomes" id="UP001500191"/>
    </source>
</evidence>
<evidence type="ECO:0000313" key="1">
    <source>
        <dbReference type="EMBL" id="GAA0524066.1"/>
    </source>
</evidence>
<dbReference type="EMBL" id="BAAADB010000034">
    <property type="protein sequence ID" value="GAA0524066.1"/>
    <property type="molecule type" value="Genomic_DNA"/>
</dbReference>
<name>A0ABN1CR09_9DEIO</name>
<keyword evidence="2" id="KW-1185">Reference proteome</keyword>
<reference evidence="1 2" key="1">
    <citation type="journal article" date="2019" name="Int. J. Syst. Evol. Microbiol.">
        <title>The Global Catalogue of Microorganisms (GCM) 10K type strain sequencing project: providing services to taxonomists for standard genome sequencing and annotation.</title>
        <authorList>
            <consortium name="The Broad Institute Genomics Platform"/>
            <consortium name="The Broad Institute Genome Sequencing Center for Infectious Disease"/>
            <person name="Wu L."/>
            <person name="Ma J."/>
        </authorList>
    </citation>
    <scope>NUCLEOTIDE SEQUENCE [LARGE SCALE GENOMIC DNA]</scope>
    <source>
        <strain evidence="1 2">JCM 14368</strain>
    </source>
</reference>